<dbReference type="Proteomes" id="UP001166286">
    <property type="component" value="Unassembled WGS sequence"/>
</dbReference>
<accession>A0AA39V4I2</accession>
<comment type="caution">
    <text evidence="2">The sequence shown here is derived from an EMBL/GenBank/DDBJ whole genome shotgun (WGS) entry which is preliminary data.</text>
</comment>
<dbReference type="EMBL" id="JAFEKC020000013">
    <property type="protein sequence ID" value="KAK0511334.1"/>
    <property type="molecule type" value="Genomic_DNA"/>
</dbReference>
<evidence type="ECO:0000256" key="1">
    <source>
        <dbReference type="SAM" id="MobiDB-lite"/>
    </source>
</evidence>
<evidence type="ECO:0000313" key="3">
    <source>
        <dbReference type="Proteomes" id="UP001166286"/>
    </source>
</evidence>
<reference evidence="2" key="1">
    <citation type="submission" date="2023-03" db="EMBL/GenBank/DDBJ databases">
        <title>Complete genome of Cladonia borealis.</title>
        <authorList>
            <person name="Park H."/>
        </authorList>
    </citation>
    <scope>NUCLEOTIDE SEQUENCE</scope>
    <source>
        <strain evidence="2">ANT050790</strain>
    </source>
</reference>
<feature type="region of interest" description="Disordered" evidence="1">
    <location>
        <begin position="17"/>
        <end position="41"/>
    </location>
</feature>
<feature type="region of interest" description="Disordered" evidence="1">
    <location>
        <begin position="116"/>
        <end position="138"/>
    </location>
</feature>
<organism evidence="2 3">
    <name type="scientific">Cladonia borealis</name>
    <dbReference type="NCBI Taxonomy" id="184061"/>
    <lineage>
        <taxon>Eukaryota</taxon>
        <taxon>Fungi</taxon>
        <taxon>Dikarya</taxon>
        <taxon>Ascomycota</taxon>
        <taxon>Pezizomycotina</taxon>
        <taxon>Lecanoromycetes</taxon>
        <taxon>OSLEUM clade</taxon>
        <taxon>Lecanoromycetidae</taxon>
        <taxon>Lecanorales</taxon>
        <taxon>Lecanorineae</taxon>
        <taxon>Cladoniaceae</taxon>
        <taxon>Cladonia</taxon>
    </lineage>
</organism>
<name>A0AA39V4I2_9LECA</name>
<keyword evidence="3" id="KW-1185">Reference proteome</keyword>
<dbReference type="AlphaFoldDB" id="A0AA39V4I2"/>
<proteinExistence type="predicted"/>
<evidence type="ECO:0000313" key="2">
    <source>
        <dbReference type="EMBL" id="KAK0511334.1"/>
    </source>
</evidence>
<gene>
    <name evidence="2" type="ORF">JMJ35_005907</name>
</gene>
<sequence>MEQPRPKYSRSYFLERRSQVHASDLQKESDRAGSPESQELRDFGTYSRTALPLLVEANLQSLISAGIVPIEENVKKLLVDIVRTCLSAVAQNYKQWRGIRSSARNSTESSILSFAAEQQTREESIPTSQVPSPSPPQPRTLFFEEPPHVAVDTMPVVTALSHERISGPGQEVQYSDSGYGSYFDPCFCICHLHVDSAKVLDALGNCEDCSQNHNPNSSTFDFLPSSFDLDSSYSKTFLDPGYLLGERARNGAEKPE</sequence>
<protein>
    <submittedName>
        <fullName evidence="2">Uncharacterized protein</fullName>
    </submittedName>
</protein>